<dbReference type="GO" id="GO:0004519">
    <property type="term" value="F:endonuclease activity"/>
    <property type="evidence" value="ECO:0007669"/>
    <property type="project" value="UniProtKB-KW"/>
</dbReference>
<keyword evidence="2" id="KW-0255">Endonuclease</keyword>
<organism evidence="2 3">
    <name type="scientific">Longivirga aurantiaca</name>
    <dbReference type="NCBI Taxonomy" id="1837743"/>
    <lineage>
        <taxon>Bacteria</taxon>
        <taxon>Bacillati</taxon>
        <taxon>Actinomycetota</taxon>
        <taxon>Actinomycetes</taxon>
        <taxon>Sporichthyales</taxon>
        <taxon>Sporichthyaceae</taxon>
        <taxon>Longivirga</taxon>
    </lineage>
</organism>
<dbReference type="Proteomes" id="UP001596138">
    <property type="component" value="Unassembled WGS sequence"/>
</dbReference>
<keyword evidence="2" id="KW-0378">Hydrolase</keyword>
<dbReference type="Gene3D" id="1.10.30.50">
    <property type="match status" value="1"/>
</dbReference>
<accession>A0ABW1T1W6</accession>
<evidence type="ECO:0000313" key="3">
    <source>
        <dbReference type="Proteomes" id="UP001596138"/>
    </source>
</evidence>
<dbReference type="InterPro" id="IPR003615">
    <property type="entry name" value="HNH_nuc"/>
</dbReference>
<evidence type="ECO:0000259" key="1">
    <source>
        <dbReference type="Pfam" id="PF13391"/>
    </source>
</evidence>
<keyword evidence="3" id="KW-1185">Reference proteome</keyword>
<feature type="domain" description="HNH nuclease" evidence="1">
    <location>
        <begin position="216"/>
        <end position="264"/>
    </location>
</feature>
<sequence length="320" mass="34915">MVADSRSFLPMPAVAKLRDVLARTSRVEEELAARLAAYEALRASPNYPNLTSGEVRDSGAYGGQQGVWVDKTRTSALVASGVAVGLRHTGRHYADDLDESGIVYHYPKTRRAGSRDSGEVESIKAAERLRLPVFVISEEGAARRVHLGWVVDHDDAAGIALILFGDRAVAPMLRRDDEVDVFVRGAERRRRQAVASRLERDPTFAFNTIRKYGGSCALTGITVPSMLEAAHVIPVARGGSDHEGNAILLNAALHRAFDAFLWTLHPRTLDVVIRPQGPVAGAMRIEQLSLSGRPGPHRDALEWRMDQFQRQLGSAATAAL</sequence>
<keyword evidence="2" id="KW-0540">Nuclease</keyword>
<protein>
    <submittedName>
        <fullName evidence="2">HNH endonuclease</fullName>
    </submittedName>
</protein>
<proteinExistence type="predicted"/>
<gene>
    <name evidence="2" type="ORF">ACFQGU_09075</name>
</gene>
<name>A0ABW1T1W6_9ACTN</name>
<dbReference type="Pfam" id="PF13391">
    <property type="entry name" value="HNH_2"/>
    <property type="match status" value="1"/>
</dbReference>
<dbReference type="EMBL" id="JBHSTI010000008">
    <property type="protein sequence ID" value="MFC6238030.1"/>
    <property type="molecule type" value="Genomic_DNA"/>
</dbReference>
<comment type="caution">
    <text evidence="2">The sequence shown here is derived from an EMBL/GenBank/DDBJ whole genome shotgun (WGS) entry which is preliminary data.</text>
</comment>
<evidence type="ECO:0000313" key="2">
    <source>
        <dbReference type="EMBL" id="MFC6238030.1"/>
    </source>
</evidence>
<reference evidence="3" key="1">
    <citation type="journal article" date="2019" name="Int. J. Syst. Evol. Microbiol.">
        <title>The Global Catalogue of Microorganisms (GCM) 10K type strain sequencing project: providing services to taxonomists for standard genome sequencing and annotation.</title>
        <authorList>
            <consortium name="The Broad Institute Genomics Platform"/>
            <consortium name="The Broad Institute Genome Sequencing Center for Infectious Disease"/>
            <person name="Wu L."/>
            <person name="Ma J."/>
        </authorList>
    </citation>
    <scope>NUCLEOTIDE SEQUENCE [LARGE SCALE GENOMIC DNA]</scope>
    <source>
        <strain evidence="3">CGMCC 4.7317</strain>
    </source>
</reference>